<evidence type="ECO:0000256" key="9">
    <source>
        <dbReference type="ARBA" id="ARBA00049875"/>
    </source>
</evidence>
<evidence type="ECO:0000256" key="7">
    <source>
        <dbReference type="ARBA" id="ARBA00023002"/>
    </source>
</evidence>
<dbReference type="PANTHER" id="PTHR11645:SF62">
    <property type="entry name" value="PYRROLINE-5-CARBOXYLATE REDUCTASE"/>
    <property type="match status" value="1"/>
</dbReference>
<evidence type="ECO:0000313" key="13">
    <source>
        <dbReference type="EMBL" id="GFO44903.1"/>
    </source>
</evidence>
<dbReference type="Proteomes" id="UP000735302">
    <property type="component" value="Unassembled WGS sequence"/>
</dbReference>
<feature type="binding site" evidence="10">
    <location>
        <begin position="85"/>
        <end position="88"/>
    </location>
    <ligand>
        <name>NADP(+)</name>
        <dbReference type="ChEBI" id="CHEBI:58349"/>
    </ligand>
</feature>
<dbReference type="FunFam" id="3.40.50.720:FF:000190">
    <property type="entry name" value="Pyrroline-5-carboxylate reductase"/>
    <property type="match status" value="1"/>
</dbReference>
<keyword evidence="10" id="KW-0521">NADP</keyword>
<dbReference type="Gene3D" id="3.40.50.720">
    <property type="entry name" value="NAD(P)-binding Rossmann-like Domain"/>
    <property type="match status" value="1"/>
</dbReference>
<gene>
    <name evidence="13" type="ORF">PoB_007140800</name>
</gene>
<dbReference type="PIRSF" id="PIRSF000193">
    <property type="entry name" value="Pyrrol-5-carb_rd"/>
    <property type="match status" value="1"/>
</dbReference>
<dbReference type="NCBIfam" id="TIGR00112">
    <property type="entry name" value="proC"/>
    <property type="match status" value="1"/>
</dbReference>
<dbReference type="AlphaFoldDB" id="A0AAV4DLG5"/>
<dbReference type="HAMAP" id="MF_01925">
    <property type="entry name" value="P5C_reductase"/>
    <property type="match status" value="1"/>
</dbReference>
<evidence type="ECO:0000256" key="5">
    <source>
        <dbReference type="ARBA" id="ARBA00022605"/>
    </source>
</evidence>
<dbReference type="GO" id="GO:0004735">
    <property type="term" value="F:pyrroline-5-carboxylate reductase activity"/>
    <property type="evidence" value="ECO:0007669"/>
    <property type="project" value="UniProtKB-EC"/>
</dbReference>
<protein>
    <recommendedName>
        <fullName evidence="3">pyrroline-5-carboxylate reductase</fullName>
        <ecNumber evidence="3">1.5.1.2</ecNumber>
    </recommendedName>
</protein>
<dbReference type="Pfam" id="PF14748">
    <property type="entry name" value="P5CR_dimer"/>
    <property type="match status" value="1"/>
</dbReference>
<sequence>MASKQVISDSNVKERLSRTMVGFLGGGRMAQAMAKGFISSGLVRARNIIVSDKSEEMLDQLGNIGVRTTMDNREVVNNSDLVVVAVKPHVVKPVLQEVKQVVSPDKQLFVSIAAGVTIKSMEQDLPEGTRVVRVMPNVPALVQAGASVLSPGTHAAIGDAQLVQELLKTIGICEQGPESLLDAVTGVSGSGPAYAFAAIESLADGGVKMGLPRQLSIKLAAQTLLGAAKMVLDTGKHPGELKDEVCSPGGTTICAMHTLEKQGFRGTLIDAVEAATLKARELGSLSAQKK</sequence>
<evidence type="ECO:0000256" key="4">
    <source>
        <dbReference type="ARBA" id="ARBA00022490"/>
    </source>
</evidence>
<evidence type="ECO:0000256" key="8">
    <source>
        <dbReference type="ARBA" id="ARBA00049867"/>
    </source>
</evidence>
<dbReference type="InterPro" id="IPR008927">
    <property type="entry name" value="6-PGluconate_DH-like_C_sf"/>
</dbReference>
<feature type="binding site" evidence="10">
    <location>
        <position position="72"/>
    </location>
    <ligand>
        <name>NADPH</name>
        <dbReference type="ChEBI" id="CHEBI:57783"/>
    </ligand>
</feature>
<evidence type="ECO:0000256" key="2">
    <source>
        <dbReference type="ARBA" id="ARBA00005525"/>
    </source>
</evidence>
<feature type="domain" description="Pyrroline-5-carboxylate reductase dimerisation" evidence="12">
    <location>
        <begin position="178"/>
        <end position="282"/>
    </location>
</feature>
<proteinExistence type="inferred from homology"/>
<feature type="domain" description="Pyrroline-5-carboxylate reductase catalytic N-terminal" evidence="11">
    <location>
        <begin position="21"/>
        <end position="115"/>
    </location>
</feature>
<dbReference type="InterPro" id="IPR028939">
    <property type="entry name" value="P5C_Rdtase_cat_N"/>
</dbReference>
<evidence type="ECO:0000256" key="6">
    <source>
        <dbReference type="ARBA" id="ARBA00022650"/>
    </source>
</evidence>
<evidence type="ECO:0000259" key="12">
    <source>
        <dbReference type="Pfam" id="PF14748"/>
    </source>
</evidence>
<dbReference type="InterPro" id="IPR029036">
    <property type="entry name" value="P5CR_dimer"/>
</dbReference>
<reference evidence="13 14" key="1">
    <citation type="journal article" date="2021" name="Elife">
        <title>Chloroplast acquisition without the gene transfer in kleptoplastic sea slugs, Plakobranchus ocellatus.</title>
        <authorList>
            <person name="Maeda T."/>
            <person name="Takahashi S."/>
            <person name="Yoshida T."/>
            <person name="Shimamura S."/>
            <person name="Takaki Y."/>
            <person name="Nagai Y."/>
            <person name="Toyoda A."/>
            <person name="Suzuki Y."/>
            <person name="Arimoto A."/>
            <person name="Ishii H."/>
            <person name="Satoh N."/>
            <person name="Nishiyama T."/>
            <person name="Hasebe M."/>
            <person name="Maruyama T."/>
            <person name="Minagawa J."/>
            <person name="Obokata J."/>
            <person name="Shigenobu S."/>
        </authorList>
    </citation>
    <scope>NUCLEOTIDE SEQUENCE [LARGE SCALE GENOMIC DNA]</scope>
</reference>
<keyword evidence="5" id="KW-0028">Amino-acid biosynthesis</keyword>
<dbReference type="EC" id="1.5.1.2" evidence="3"/>
<organism evidence="13 14">
    <name type="scientific">Plakobranchus ocellatus</name>
    <dbReference type="NCBI Taxonomy" id="259542"/>
    <lineage>
        <taxon>Eukaryota</taxon>
        <taxon>Metazoa</taxon>
        <taxon>Spiralia</taxon>
        <taxon>Lophotrochozoa</taxon>
        <taxon>Mollusca</taxon>
        <taxon>Gastropoda</taxon>
        <taxon>Heterobranchia</taxon>
        <taxon>Euthyneura</taxon>
        <taxon>Panpulmonata</taxon>
        <taxon>Sacoglossa</taxon>
        <taxon>Placobranchoidea</taxon>
        <taxon>Plakobranchidae</taxon>
        <taxon>Plakobranchus</taxon>
    </lineage>
</organism>
<dbReference type="FunFam" id="1.10.3730.10:FF:000003">
    <property type="entry name" value="Pyrroline-5-carboxylate reductase 1, mitochondrial"/>
    <property type="match status" value="1"/>
</dbReference>
<dbReference type="Gene3D" id="1.10.3730.10">
    <property type="entry name" value="ProC C-terminal domain-like"/>
    <property type="match status" value="1"/>
</dbReference>
<evidence type="ECO:0000259" key="11">
    <source>
        <dbReference type="Pfam" id="PF03807"/>
    </source>
</evidence>
<comment type="catalytic activity">
    <reaction evidence="8">
        <text>L-proline + NADP(+) = (S)-1-pyrroline-5-carboxylate + NADPH + 2 H(+)</text>
        <dbReference type="Rhea" id="RHEA:14109"/>
        <dbReference type="ChEBI" id="CHEBI:15378"/>
        <dbReference type="ChEBI" id="CHEBI:17388"/>
        <dbReference type="ChEBI" id="CHEBI:57783"/>
        <dbReference type="ChEBI" id="CHEBI:58349"/>
        <dbReference type="ChEBI" id="CHEBI:60039"/>
        <dbReference type="EC" id="1.5.1.2"/>
    </reaction>
    <physiologicalReaction direction="right-to-left" evidence="8">
        <dbReference type="Rhea" id="RHEA:14111"/>
    </physiologicalReaction>
</comment>
<accession>A0AAV4DLG5</accession>
<evidence type="ECO:0000256" key="10">
    <source>
        <dbReference type="PIRSR" id="PIRSR000193-1"/>
    </source>
</evidence>
<evidence type="ECO:0000256" key="3">
    <source>
        <dbReference type="ARBA" id="ARBA00012855"/>
    </source>
</evidence>
<name>A0AAV4DLG5_9GAST</name>
<keyword evidence="4" id="KW-0963">Cytoplasm</keyword>
<keyword evidence="14" id="KW-1185">Reference proteome</keyword>
<dbReference type="EMBL" id="BLXT01007982">
    <property type="protein sequence ID" value="GFO44903.1"/>
    <property type="molecule type" value="Genomic_DNA"/>
</dbReference>
<keyword evidence="7" id="KW-0560">Oxidoreductase</keyword>
<dbReference type="GO" id="GO:0055129">
    <property type="term" value="P:L-proline biosynthetic process"/>
    <property type="evidence" value="ECO:0007669"/>
    <property type="project" value="TreeGrafter"/>
</dbReference>
<comment type="pathway">
    <text evidence="1">Amino-acid biosynthesis; L-proline biosynthesis; L-proline from L-glutamate 5-semialdehyde: step 1/1.</text>
</comment>
<evidence type="ECO:0000256" key="1">
    <source>
        <dbReference type="ARBA" id="ARBA00005205"/>
    </source>
</evidence>
<feature type="binding site" evidence="10">
    <location>
        <begin position="24"/>
        <end position="29"/>
    </location>
    <ligand>
        <name>NADP(+)</name>
        <dbReference type="ChEBI" id="CHEBI:58349"/>
    </ligand>
</feature>
<keyword evidence="6" id="KW-0641">Proline biosynthesis</keyword>
<comment type="caution">
    <text evidence="13">The sequence shown here is derived from an EMBL/GenBank/DDBJ whole genome shotgun (WGS) entry which is preliminary data.</text>
</comment>
<dbReference type="SUPFAM" id="SSF48179">
    <property type="entry name" value="6-phosphogluconate dehydrogenase C-terminal domain-like"/>
    <property type="match status" value="1"/>
</dbReference>
<comment type="similarity">
    <text evidence="2">Belongs to the pyrroline-5-carboxylate reductase family.</text>
</comment>
<dbReference type="InterPro" id="IPR000304">
    <property type="entry name" value="Pyrroline-COOH_reductase"/>
</dbReference>
<dbReference type="PANTHER" id="PTHR11645">
    <property type="entry name" value="PYRROLINE-5-CARBOXYLATE REDUCTASE"/>
    <property type="match status" value="1"/>
</dbReference>
<comment type="catalytic activity">
    <reaction evidence="9">
        <text>L-proline + NAD(+) = (S)-1-pyrroline-5-carboxylate + NADH + 2 H(+)</text>
        <dbReference type="Rhea" id="RHEA:14105"/>
        <dbReference type="ChEBI" id="CHEBI:15378"/>
        <dbReference type="ChEBI" id="CHEBI:17388"/>
        <dbReference type="ChEBI" id="CHEBI:57540"/>
        <dbReference type="ChEBI" id="CHEBI:57945"/>
        <dbReference type="ChEBI" id="CHEBI:60039"/>
        <dbReference type="EC" id="1.5.1.2"/>
    </reaction>
    <physiologicalReaction direction="right-to-left" evidence="9">
        <dbReference type="Rhea" id="RHEA:14107"/>
    </physiologicalReaction>
</comment>
<dbReference type="Pfam" id="PF03807">
    <property type="entry name" value="F420_oxidored"/>
    <property type="match status" value="1"/>
</dbReference>
<dbReference type="InterPro" id="IPR036291">
    <property type="entry name" value="NAD(P)-bd_dom_sf"/>
</dbReference>
<evidence type="ECO:0000313" key="14">
    <source>
        <dbReference type="Proteomes" id="UP000735302"/>
    </source>
</evidence>
<dbReference type="SUPFAM" id="SSF51735">
    <property type="entry name" value="NAD(P)-binding Rossmann-fold domains"/>
    <property type="match status" value="1"/>
</dbReference>